<dbReference type="EMBL" id="PEYW01000015">
    <property type="protein sequence ID" value="PIS20941.1"/>
    <property type="molecule type" value="Genomic_DNA"/>
</dbReference>
<dbReference type="Proteomes" id="UP000231414">
    <property type="component" value="Unassembled WGS sequence"/>
</dbReference>
<dbReference type="SUPFAM" id="SSF52540">
    <property type="entry name" value="P-loop containing nucleoside triphosphate hydrolases"/>
    <property type="match status" value="1"/>
</dbReference>
<reference evidence="2" key="1">
    <citation type="submission" date="2017-09" db="EMBL/GenBank/DDBJ databases">
        <title>Depth-based differentiation of microbial function through sediment-hosted aquifers and enrichment of novel symbionts in the deep terrestrial subsurface.</title>
        <authorList>
            <person name="Probst A.J."/>
            <person name="Ladd B."/>
            <person name="Jarett J.K."/>
            <person name="Geller-Mcgrath D.E."/>
            <person name="Sieber C.M.K."/>
            <person name="Emerson J.B."/>
            <person name="Anantharaman K."/>
            <person name="Thomas B.C."/>
            <person name="Malmstrom R."/>
            <person name="Stieglmeier M."/>
            <person name="Klingl A."/>
            <person name="Woyke T."/>
            <person name="Ryan C.M."/>
            <person name="Banfield J.F."/>
        </authorList>
    </citation>
    <scope>NUCLEOTIDE SEQUENCE [LARGE SCALE GENOMIC DNA]</scope>
</reference>
<sequence>MALARCVETNNPILPDRKTVVRQDQVEDIYAKLAEDDAFLIISGVKGCGKSTLLRQIEGLAQESGRTAVYIDKQVVWGKDPDGTADCLRQKLGFDQEWVSAEDAAVQLKERNIILLVDEYTALAYGEDVPEPMLPLVRLVKAAKSHSVPTALVIHDIPEAINNGLQTLELSQDCIVKPAPLVTGEIMRILKHGTSYPRGGEPASLLGIEVEDSAGVAVMELAGDQAILVNLLIKELYIRQARVEKPSEKVTGAMFQELLQDRDNLKFVCNSTQTRRVFGFAIDYFNDNPEKVDTFVSTFTLEDYFLNRNWFQAGKKVEDTEISKNALDDQDRQDWLRLGLVRDEEGQLVINGEILADAICGGWLFRR</sequence>
<evidence type="ECO:0000313" key="2">
    <source>
        <dbReference type="Proteomes" id="UP000231414"/>
    </source>
</evidence>
<protein>
    <submittedName>
        <fullName evidence="1">Uncharacterized protein</fullName>
    </submittedName>
</protein>
<comment type="caution">
    <text evidence="1">The sequence shown here is derived from an EMBL/GenBank/DDBJ whole genome shotgun (WGS) entry which is preliminary data.</text>
</comment>
<dbReference type="InterPro" id="IPR027417">
    <property type="entry name" value="P-loop_NTPase"/>
</dbReference>
<gene>
    <name evidence="1" type="ORF">COT52_01220</name>
</gene>
<dbReference type="AlphaFoldDB" id="A0A2H0X7W2"/>
<organism evidence="1 2">
    <name type="scientific">candidate division WWE3 bacterium CG08_land_8_20_14_0_20_43_13</name>
    <dbReference type="NCBI Taxonomy" id="1975087"/>
    <lineage>
        <taxon>Bacteria</taxon>
        <taxon>Katanobacteria</taxon>
    </lineage>
</organism>
<accession>A0A2H0X7W2</accession>
<name>A0A2H0X7W2_UNCKA</name>
<proteinExistence type="predicted"/>
<dbReference type="Gene3D" id="3.40.50.300">
    <property type="entry name" value="P-loop containing nucleotide triphosphate hydrolases"/>
    <property type="match status" value="1"/>
</dbReference>
<evidence type="ECO:0000313" key="1">
    <source>
        <dbReference type="EMBL" id="PIS20941.1"/>
    </source>
</evidence>